<evidence type="ECO:0000256" key="8">
    <source>
        <dbReference type="ARBA" id="ARBA00023180"/>
    </source>
</evidence>
<feature type="region of interest" description="Disordered" evidence="9">
    <location>
        <begin position="241"/>
        <end position="297"/>
    </location>
</feature>
<sequence>MACGQLLPPAPDGAQVAAVDCSSCDITISPVCAAGRLTVVNGCLAQCQGLLDFVDGACNTDPLFQALAAAAPPSLPPPDTPLLSPSIGPAEAPGTVAENVSNVGGLSLPFPQPPGPPEQPQQAAPQQAADAVVEQGSIVDPEVVARYWPEGFVYLGSAAGLKVQGVPSTDLADEGRRRATQELVDFERVFRSFRLHADGSLYAEAEPWTFDESALLDSARQGSISDEEVLRRRERHLLLEQQRKQARRQQQSERPHQAAVQQDVEQLQRDPGGNDPGLGEDQWQAHPATPAGRAAGRRRGARALLQYEDNRYNITDTGYWPNNAVVQMYYLTNGTTTPPYTTCSGTWVSGYDVLTAAHCVYNWDKSTAYASYVIRPAMFGTTWNGTYKAVFTTWYRSEWSSSNYASNVNYFDIAMIRVDASDAASTLPYPSYLGYKYDCDQTIYSASTCGYPNDRRFGNTSTSEAGATASYFQTCCDFTFPGTRCQADFQPWTACLSYPGASGSSVFDLLDYKAIGVISARLTDSSYSKWTPITAQHFAALERWRYQGGADTKASVPPSPPSLPPPPPYNALRYACTTSGAVRLVSSGTTSGAGRVEICAADIGGKLWWSSVCSRAWGYPEAQVVCRQLGYANPSTAQPTQKGYFGPAGDDQYFFFVTNVTCVGTESTVSDCKQTSWGNLDACSSKDIAGALCVAPTGSGSTSASVLTKAYSTDSCADWDTRINGTLFANGTWAGRLDVCMNNVWGTVCRRLWDDSDAVVACRALGFTNGTALKIPEYDFFRTNAWDIAQPSMPIWLADLSCTGTETALSACNQRVPVGYTNCTHGMDAGIICSNDALASRYNDTAECTMLGDIRLVPVGDTPGPLDAGASAVGRVEICYNRRWGTVCADSYWSAEDAEVLCRHLGFNYFFVNSTADTGSLPVWASYAQCTGNEDKFFKCQMWGLREVTDCTSGTRGMIACSNTPMTAAPPPASPYACTTTGALRLAPNDTSTNTTMYNDTATGIAGGRLEFCYNGQWGTLCTEYWSTAEARVACRQLGGGLEWGGVAANGTYGFAPSSQPVWLSISNCTGSETSFAECARYSNYNSSNINTTTLYPGQLGVLSLESTLYGGKTVCQSHRADLGIWCSKTFLSPPPPPTPPPLPPMPPPPAGDSCTSVEEGNLRLVTGNGTGYVYGSSSGQSQTGFLQVCHSGTWGRVCIARFGTEEAHVACRQLGFAGGIKMSYTSTNPPYLWGSAQIGPAWLDGLICSGTEAMLTNCYFKGWGNLVDSCPLQQGAEMNTDLVVQCLMSVSSPPPPSPPVPPVATYGCDTQGAVRLVDKTGTVVDTSSAATVEGAVHVCLNSSWSYVCDYLFSSNYAATVVCKQLGFGGGAPYSWTQLAARGYNNSRVQPAGMPRGPSWLQLCYGDEPTLLDCDQWAANDVTNCATTNSVAGVSCMRQAPPPSPPSPPPSPPYWTMSTCSRNFDLRFTEGPNPSSGRLEVCYNGTWGLICARGWDDAMSNIVCRQALGSSSAVGEAMIDWDGVASGTSITAISNTTTPNGTYPRFTYPPANYSYLLDAGFIRPLCTGNENKLSECVPVEAFGKVTSTCGRFSEVGVVCFASADNKVKVAATTSADSPYSCAGTANGTVRLVNGTSPGMGRVEVCLDGTWGVICSTGWSANAAATARTTRREAT</sequence>
<evidence type="ECO:0000256" key="3">
    <source>
        <dbReference type="ARBA" id="ARBA00022729"/>
    </source>
</evidence>
<feature type="region of interest" description="Disordered" evidence="9">
    <location>
        <begin position="102"/>
        <end position="130"/>
    </location>
</feature>
<keyword evidence="3" id="KW-0732">Signal</keyword>
<dbReference type="SUPFAM" id="SSF50494">
    <property type="entry name" value="Trypsin-like serine proteases"/>
    <property type="match status" value="1"/>
</dbReference>
<feature type="domain" description="SRCR" evidence="10">
    <location>
        <begin position="984"/>
        <end position="1128"/>
    </location>
</feature>
<dbReference type="InterPro" id="IPR001254">
    <property type="entry name" value="Trypsin_dom"/>
</dbReference>
<dbReference type="Gene3D" id="2.40.10.10">
    <property type="entry name" value="Trypsin-like serine proteases"/>
    <property type="match status" value="2"/>
</dbReference>
<feature type="compositionally biased region" description="Low complexity" evidence="9">
    <location>
        <begin position="120"/>
        <end position="130"/>
    </location>
</feature>
<feature type="domain" description="SRCR" evidence="10">
    <location>
        <begin position="854"/>
        <end position="962"/>
    </location>
</feature>
<dbReference type="GO" id="GO:0004252">
    <property type="term" value="F:serine-type endopeptidase activity"/>
    <property type="evidence" value="ECO:0007669"/>
    <property type="project" value="InterPro"/>
</dbReference>
<evidence type="ECO:0000313" key="12">
    <source>
        <dbReference type="Proteomes" id="UP000613740"/>
    </source>
</evidence>
<evidence type="ECO:0000256" key="9">
    <source>
        <dbReference type="SAM" id="MobiDB-lite"/>
    </source>
</evidence>
<evidence type="ECO:0000256" key="1">
    <source>
        <dbReference type="ARBA" id="ARBA00004167"/>
    </source>
</evidence>
<feature type="compositionally biased region" description="Pro residues" evidence="9">
    <location>
        <begin position="110"/>
        <end position="119"/>
    </location>
</feature>
<dbReference type="Gene3D" id="3.10.250.10">
    <property type="entry name" value="SRCR-like domain"/>
    <property type="match status" value="8"/>
</dbReference>
<accession>A0A835WJZ5</accession>
<dbReference type="InterPro" id="IPR009003">
    <property type="entry name" value="Peptidase_S1_PA"/>
</dbReference>
<dbReference type="Pfam" id="PF00089">
    <property type="entry name" value="Trypsin"/>
    <property type="match status" value="1"/>
</dbReference>
<dbReference type="InterPro" id="IPR036772">
    <property type="entry name" value="SRCR-like_dom_sf"/>
</dbReference>
<dbReference type="GO" id="GO:0016020">
    <property type="term" value="C:membrane"/>
    <property type="evidence" value="ECO:0007669"/>
    <property type="project" value="UniProtKB-SubCell"/>
</dbReference>
<feature type="domain" description="SRCR" evidence="10">
    <location>
        <begin position="1163"/>
        <end position="1288"/>
    </location>
</feature>
<dbReference type="EMBL" id="JAEHOD010000017">
    <property type="protein sequence ID" value="KAG2448471.1"/>
    <property type="molecule type" value="Genomic_DNA"/>
</dbReference>
<name>A0A835WJZ5_9CHLO</name>
<keyword evidence="4" id="KW-0677">Repeat</keyword>
<dbReference type="PANTHER" id="PTHR19331">
    <property type="entry name" value="SCAVENGER RECEPTOR DOMAIN-CONTAINING"/>
    <property type="match status" value="1"/>
</dbReference>
<gene>
    <name evidence="11" type="ORF">HYH02_006363</name>
</gene>
<dbReference type="PROSITE" id="PS50287">
    <property type="entry name" value="SRCR_2"/>
    <property type="match status" value="8"/>
</dbReference>
<feature type="domain" description="SRCR" evidence="10">
    <location>
        <begin position="1466"/>
        <end position="1600"/>
    </location>
</feature>
<keyword evidence="12" id="KW-1185">Reference proteome</keyword>
<protein>
    <recommendedName>
        <fullName evidence="10">SRCR domain-containing protein</fullName>
    </recommendedName>
</protein>
<evidence type="ECO:0000256" key="6">
    <source>
        <dbReference type="ARBA" id="ARBA00023136"/>
    </source>
</evidence>
<organism evidence="11 12">
    <name type="scientific">Chlamydomonas schloesseri</name>
    <dbReference type="NCBI Taxonomy" id="2026947"/>
    <lineage>
        <taxon>Eukaryota</taxon>
        <taxon>Viridiplantae</taxon>
        <taxon>Chlorophyta</taxon>
        <taxon>core chlorophytes</taxon>
        <taxon>Chlorophyceae</taxon>
        <taxon>CS clade</taxon>
        <taxon>Chlamydomonadales</taxon>
        <taxon>Chlamydomonadaceae</taxon>
        <taxon>Chlamydomonas</taxon>
    </lineage>
</organism>
<dbReference type="PROSITE" id="PS00134">
    <property type="entry name" value="TRYPSIN_HIS"/>
    <property type="match status" value="1"/>
</dbReference>
<dbReference type="Pfam" id="PF00530">
    <property type="entry name" value="SRCR"/>
    <property type="match status" value="7"/>
</dbReference>
<proteinExistence type="predicted"/>
<evidence type="ECO:0000256" key="5">
    <source>
        <dbReference type="ARBA" id="ARBA00022989"/>
    </source>
</evidence>
<evidence type="ECO:0000256" key="2">
    <source>
        <dbReference type="ARBA" id="ARBA00022692"/>
    </source>
</evidence>
<keyword evidence="2" id="KW-0812">Transmembrane</keyword>
<keyword evidence="6" id="KW-0472">Membrane</keyword>
<evidence type="ECO:0000259" key="10">
    <source>
        <dbReference type="PROSITE" id="PS50287"/>
    </source>
</evidence>
<evidence type="ECO:0000256" key="7">
    <source>
        <dbReference type="ARBA" id="ARBA00023157"/>
    </source>
</evidence>
<dbReference type="SUPFAM" id="SSF56487">
    <property type="entry name" value="SRCR-like"/>
    <property type="match status" value="8"/>
</dbReference>
<dbReference type="PANTHER" id="PTHR19331:SF465">
    <property type="entry name" value="EGG PEPTIDE SPERACT RECEPTOR"/>
    <property type="match status" value="1"/>
</dbReference>
<dbReference type="GO" id="GO:0006508">
    <property type="term" value="P:proteolysis"/>
    <property type="evidence" value="ECO:0007669"/>
    <property type="project" value="InterPro"/>
</dbReference>
<evidence type="ECO:0000313" key="11">
    <source>
        <dbReference type="EMBL" id="KAG2448471.1"/>
    </source>
</evidence>
<comment type="caution">
    <text evidence="11">The sequence shown here is derived from an EMBL/GenBank/DDBJ whole genome shotgun (WGS) entry which is preliminary data.</text>
</comment>
<dbReference type="OrthoDB" id="6128208at2759"/>
<dbReference type="InterPro" id="IPR043504">
    <property type="entry name" value="Peptidase_S1_PA_chymotrypsin"/>
</dbReference>
<dbReference type="FunFam" id="3.10.250.10:FF:000016">
    <property type="entry name" value="Scavenger receptor cysteine-rich protein type 12"/>
    <property type="match status" value="2"/>
</dbReference>
<reference evidence="11" key="1">
    <citation type="journal article" date="2020" name="bioRxiv">
        <title>Comparative genomics of Chlamydomonas.</title>
        <authorList>
            <person name="Craig R.J."/>
            <person name="Hasan A.R."/>
            <person name="Ness R.W."/>
            <person name="Keightley P.D."/>
        </authorList>
    </citation>
    <scope>NUCLEOTIDE SEQUENCE</scope>
    <source>
        <strain evidence="11">CCAP 11/173</strain>
    </source>
</reference>
<dbReference type="Proteomes" id="UP000613740">
    <property type="component" value="Unassembled WGS sequence"/>
</dbReference>
<dbReference type="SMART" id="SM00202">
    <property type="entry name" value="SR"/>
    <property type="match status" value="7"/>
</dbReference>
<feature type="compositionally biased region" description="Pro residues" evidence="9">
    <location>
        <begin position="1136"/>
        <end position="1151"/>
    </location>
</feature>
<feature type="domain" description="SRCR" evidence="10">
    <location>
        <begin position="1315"/>
        <end position="1437"/>
    </location>
</feature>
<keyword evidence="8" id="KW-0325">Glycoprotein</keyword>
<feature type="domain" description="SRCR" evidence="10">
    <location>
        <begin position="1629"/>
        <end position="1674"/>
    </location>
</feature>
<comment type="subcellular location">
    <subcellularLocation>
        <location evidence="1">Membrane</location>
        <topology evidence="1">Single-pass membrane protein</topology>
    </subcellularLocation>
</comment>
<feature type="domain" description="SRCR" evidence="10">
    <location>
        <begin position="721"/>
        <end position="834"/>
    </location>
</feature>
<keyword evidence="7" id="KW-1015">Disulfide bond</keyword>
<dbReference type="InterPro" id="IPR018114">
    <property type="entry name" value="TRYPSIN_HIS"/>
</dbReference>
<keyword evidence="5" id="KW-1133">Transmembrane helix</keyword>
<feature type="region of interest" description="Disordered" evidence="9">
    <location>
        <begin position="1136"/>
        <end position="1156"/>
    </location>
</feature>
<evidence type="ECO:0000256" key="4">
    <source>
        <dbReference type="ARBA" id="ARBA00022737"/>
    </source>
</evidence>
<dbReference type="InterPro" id="IPR001190">
    <property type="entry name" value="SRCR"/>
</dbReference>
<feature type="domain" description="SRCR" evidence="10">
    <location>
        <begin position="582"/>
        <end position="694"/>
    </location>
</feature>